<evidence type="ECO:0000313" key="5">
    <source>
        <dbReference type="EMBL" id="EKE26079.1"/>
    </source>
</evidence>
<evidence type="ECO:0000256" key="1">
    <source>
        <dbReference type="ARBA" id="ARBA00022723"/>
    </source>
</evidence>
<gene>
    <name evidence="5" type="ORF">ACD_4C00444G0002</name>
</gene>
<dbReference type="Gene3D" id="3.40.140.10">
    <property type="entry name" value="Cytidine Deaminase, domain 2"/>
    <property type="match status" value="1"/>
</dbReference>
<evidence type="ECO:0008006" key="6">
    <source>
        <dbReference type="Google" id="ProtNLM"/>
    </source>
</evidence>
<organism evidence="5">
    <name type="scientific">uncultured bacterium</name>
    <name type="common">gcode 4</name>
    <dbReference type="NCBI Taxonomy" id="1234023"/>
    <lineage>
        <taxon>Bacteria</taxon>
        <taxon>environmental samples</taxon>
    </lineage>
</organism>
<dbReference type="AlphaFoldDB" id="K2G7M4"/>
<dbReference type="InterPro" id="IPR040198">
    <property type="entry name" value="Fido_containing"/>
</dbReference>
<dbReference type="InterPro" id="IPR036597">
    <property type="entry name" value="Fido-like_dom_sf"/>
</dbReference>
<dbReference type="Gene3D" id="1.10.3290.10">
    <property type="entry name" value="Fido-like domain"/>
    <property type="match status" value="1"/>
</dbReference>
<dbReference type="PANTHER" id="PTHR13504">
    <property type="entry name" value="FIDO DOMAIN-CONTAINING PROTEIN DDB_G0283145"/>
    <property type="match status" value="1"/>
</dbReference>
<name>K2G7M4_9BACT</name>
<dbReference type="InterPro" id="IPR002125">
    <property type="entry name" value="CMP_dCMP_dom"/>
</dbReference>
<feature type="domain" description="CMP/dCMP-type deaminase" evidence="4">
    <location>
        <begin position="2"/>
        <end position="117"/>
    </location>
</feature>
<dbReference type="Pfam" id="PF02661">
    <property type="entry name" value="Fic"/>
    <property type="match status" value="1"/>
</dbReference>
<sequence>MTDKNLYLEKSIQLAKTAYQNWDFPVGWVLLIDDKNEVCWQNKVVSKNNPILHAEIDIIIKSWIYKNSQNKKIFVSMEPCERCAKALVEYWIDEVYYILEDPSWWWKKILESNWIKVFQIKHGYEWYLDLFIDFIDKTKRFTELLPHYLSIKKNRVNTFKESIDDNIKNRFQIWGSDETIYSKVKEIVFNNTELYLKNALLRNSQDKHNAIIKWYDVDQNRIADYCFNEFINKKDDALNEDLIKWLHKNLYPEGFFQKFKDEEWIERVWMMPWEYREIVLISNDNQNNDIYLKPDRIKDWMRQLLENYNNNSIIKEAIIYLLVDFFIIHPFWDGNGRVAYILADLLFLKNKLEPLYLWKIKENDKKGFYKILDEIYATRRLHSFYDFIEKYKLNDN</sequence>
<comment type="caution">
    <text evidence="5">The sequence shown here is derived from an EMBL/GenBank/DDBJ whole genome shotgun (WGS) entry which is preliminary data.</text>
</comment>
<dbReference type="PROSITE" id="PS51459">
    <property type="entry name" value="FIDO"/>
    <property type="match status" value="1"/>
</dbReference>
<dbReference type="SUPFAM" id="SSF140931">
    <property type="entry name" value="Fic-like"/>
    <property type="match status" value="1"/>
</dbReference>
<dbReference type="PANTHER" id="PTHR13504:SF38">
    <property type="entry name" value="FIDO DOMAIN-CONTAINING PROTEIN"/>
    <property type="match status" value="1"/>
</dbReference>
<protein>
    <recommendedName>
        <fullName evidence="6">Fido domain-containing protein</fullName>
    </recommendedName>
</protein>
<dbReference type="InterPro" id="IPR003812">
    <property type="entry name" value="Fido"/>
</dbReference>
<keyword evidence="1" id="KW-0479">Metal-binding</keyword>
<dbReference type="Pfam" id="PF00383">
    <property type="entry name" value="dCMP_cyt_deam_1"/>
    <property type="match status" value="1"/>
</dbReference>
<feature type="domain" description="Fido" evidence="3">
    <location>
        <begin position="238"/>
        <end position="390"/>
    </location>
</feature>
<evidence type="ECO:0000256" key="2">
    <source>
        <dbReference type="ARBA" id="ARBA00022833"/>
    </source>
</evidence>
<dbReference type="EMBL" id="AMFJ01000960">
    <property type="protein sequence ID" value="EKE26079.1"/>
    <property type="molecule type" value="Genomic_DNA"/>
</dbReference>
<dbReference type="PROSITE" id="PS00903">
    <property type="entry name" value="CYT_DCMP_DEAMINASES_1"/>
    <property type="match status" value="1"/>
</dbReference>
<accession>K2G7M4</accession>
<dbReference type="InterPro" id="IPR016192">
    <property type="entry name" value="APOBEC/CMP_deaminase_Zn-bd"/>
</dbReference>
<dbReference type="PROSITE" id="PS51747">
    <property type="entry name" value="CYT_DCMP_DEAMINASES_2"/>
    <property type="match status" value="1"/>
</dbReference>
<evidence type="ECO:0000259" key="3">
    <source>
        <dbReference type="PROSITE" id="PS51459"/>
    </source>
</evidence>
<dbReference type="SUPFAM" id="SSF53927">
    <property type="entry name" value="Cytidine deaminase-like"/>
    <property type="match status" value="1"/>
</dbReference>
<dbReference type="InterPro" id="IPR016193">
    <property type="entry name" value="Cytidine_deaminase-like"/>
</dbReference>
<dbReference type="GO" id="GO:0008270">
    <property type="term" value="F:zinc ion binding"/>
    <property type="evidence" value="ECO:0007669"/>
    <property type="project" value="InterPro"/>
</dbReference>
<proteinExistence type="predicted"/>
<keyword evidence="2" id="KW-0862">Zinc</keyword>
<reference evidence="5" key="1">
    <citation type="journal article" date="2012" name="Science">
        <title>Fermentation, hydrogen, and sulfur metabolism in multiple uncultivated bacterial phyla.</title>
        <authorList>
            <person name="Wrighton K.C."/>
            <person name="Thomas B.C."/>
            <person name="Sharon I."/>
            <person name="Miller C.S."/>
            <person name="Castelle C.J."/>
            <person name="VerBerkmoes N.C."/>
            <person name="Wilkins M.J."/>
            <person name="Hettich R.L."/>
            <person name="Lipton M.S."/>
            <person name="Williams K.H."/>
            <person name="Long P.E."/>
            <person name="Banfield J.F."/>
        </authorList>
    </citation>
    <scope>NUCLEOTIDE SEQUENCE [LARGE SCALE GENOMIC DNA]</scope>
</reference>
<dbReference type="GO" id="GO:0016787">
    <property type="term" value="F:hydrolase activity"/>
    <property type="evidence" value="ECO:0007669"/>
    <property type="project" value="InterPro"/>
</dbReference>
<evidence type="ECO:0000259" key="4">
    <source>
        <dbReference type="PROSITE" id="PS51747"/>
    </source>
</evidence>